<name>A0A964BM47_9CYAN</name>
<dbReference type="Proteomes" id="UP000729733">
    <property type="component" value="Unassembled WGS sequence"/>
</dbReference>
<dbReference type="RefSeq" id="WP_263858102.1">
    <property type="nucleotide sequence ID" value="NZ_JADWDC010000004.1"/>
</dbReference>
<protein>
    <submittedName>
        <fullName evidence="2">NYN domain-containing protein</fullName>
    </submittedName>
</protein>
<feature type="domain" description="NYN" evidence="1">
    <location>
        <begin position="6"/>
        <end position="175"/>
    </location>
</feature>
<accession>A0A964BM47</accession>
<comment type="caution">
    <text evidence="2">The sequence shown here is derived from an EMBL/GenBank/DDBJ whole genome shotgun (WGS) entry which is preliminary data.</text>
</comment>
<gene>
    <name evidence="2" type="ORF">I4641_02860</name>
</gene>
<dbReference type="EMBL" id="JADWDC010000004">
    <property type="protein sequence ID" value="MCC0175920.1"/>
    <property type="molecule type" value="Genomic_DNA"/>
</dbReference>
<dbReference type="InterPro" id="IPR021139">
    <property type="entry name" value="NYN"/>
</dbReference>
<reference evidence="2" key="1">
    <citation type="journal article" date="2021" name="Antonie Van Leeuwenhoek">
        <title>Draft genome and description of Waterburya agarophytonicola gen. nov. sp. nov. (Pleurocapsales, Cyanobacteria): a seaweed symbiont.</title>
        <authorList>
            <person name="Bonthond G."/>
            <person name="Shalygin S."/>
            <person name="Bayer T."/>
            <person name="Weinberger F."/>
        </authorList>
    </citation>
    <scope>NUCLEOTIDE SEQUENCE</scope>
    <source>
        <strain evidence="2">KI4</strain>
    </source>
</reference>
<proteinExistence type="predicted"/>
<dbReference type="PANTHER" id="PTHR35458:SF8">
    <property type="entry name" value="SLR0650 PROTEIN"/>
    <property type="match status" value="1"/>
</dbReference>
<evidence type="ECO:0000313" key="3">
    <source>
        <dbReference type="Proteomes" id="UP000729733"/>
    </source>
</evidence>
<dbReference type="Gene3D" id="3.40.50.1010">
    <property type="entry name" value="5'-nuclease"/>
    <property type="match status" value="1"/>
</dbReference>
<evidence type="ECO:0000259" key="1">
    <source>
        <dbReference type="Pfam" id="PF01936"/>
    </source>
</evidence>
<organism evidence="2 3">
    <name type="scientific">Waterburya agarophytonicola KI4</name>
    <dbReference type="NCBI Taxonomy" id="2874699"/>
    <lineage>
        <taxon>Bacteria</taxon>
        <taxon>Bacillati</taxon>
        <taxon>Cyanobacteriota</taxon>
        <taxon>Cyanophyceae</taxon>
        <taxon>Pleurocapsales</taxon>
        <taxon>Hyellaceae</taxon>
        <taxon>Waterburya</taxon>
        <taxon>Waterburya agarophytonicola</taxon>
    </lineage>
</organism>
<evidence type="ECO:0000313" key="2">
    <source>
        <dbReference type="EMBL" id="MCC0175920.1"/>
    </source>
</evidence>
<keyword evidence="3" id="KW-1185">Reference proteome</keyword>
<dbReference type="AlphaFoldDB" id="A0A964BM47"/>
<dbReference type="PANTHER" id="PTHR35458">
    <property type="entry name" value="SLR0755 PROTEIN"/>
    <property type="match status" value="1"/>
</dbReference>
<dbReference type="InterPro" id="IPR047140">
    <property type="entry name" value="LabA"/>
</dbReference>
<dbReference type="Pfam" id="PF01936">
    <property type="entry name" value="NYN"/>
    <property type="match status" value="1"/>
</dbReference>
<dbReference type="CDD" id="cd18722">
    <property type="entry name" value="PIN_NicB-like"/>
    <property type="match status" value="1"/>
</dbReference>
<dbReference type="GO" id="GO:0004540">
    <property type="term" value="F:RNA nuclease activity"/>
    <property type="evidence" value="ECO:0007669"/>
    <property type="project" value="InterPro"/>
</dbReference>
<sequence>MGNRSIVYIDGFNFYYGVMKNSNDKWLNLEHYFQLLRQDDDIQKIYYFTAKVSGNAQVRQDIYFQALQTLNLVQIIYGLYKSRQRKCRVSNCTNPQKSYSDYEEKRTDVNIALQMLDDAYQNNCDRIIVVSGDSDLVPAVELVKQRFPKIQVTVYIPSRHPRRGAATELRNAADKNKTLPTVLFKNTQFPNSLINNSGQTINKPSSW</sequence>